<feature type="compositionally biased region" description="Polar residues" evidence="1">
    <location>
        <begin position="810"/>
        <end position="824"/>
    </location>
</feature>
<gene>
    <name evidence="4" type="ORF">SteCoe_26002</name>
</gene>
<dbReference type="GO" id="GO:0005886">
    <property type="term" value="C:plasma membrane"/>
    <property type="evidence" value="ECO:0007669"/>
    <property type="project" value="TreeGrafter"/>
</dbReference>
<feature type="transmembrane region" description="Helical" evidence="2">
    <location>
        <begin position="359"/>
        <end position="380"/>
    </location>
</feature>
<dbReference type="GO" id="GO:0003676">
    <property type="term" value="F:nucleic acid binding"/>
    <property type="evidence" value="ECO:0007669"/>
    <property type="project" value="InterPro"/>
</dbReference>
<feature type="transmembrane region" description="Helical" evidence="2">
    <location>
        <begin position="486"/>
        <end position="511"/>
    </location>
</feature>
<dbReference type="PANTHER" id="PTHR13018:SF135">
    <property type="entry name" value="CSC1_OSCA1-LIKE 7TM REGION DOMAIN-CONTAINING PROTEIN"/>
    <property type="match status" value="1"/>
</dbReference>
<feature type="transmembrane region" description="Helical" evidence="2">
    <location>
        <begin position="154"/>
        <end position="172"/>
    </location>
</feature>
<feature type="transmembrane region" description="Helical" evidence="2">
    <location>
        <begin position="531"/>
        <end position="554"/>
    </location>
</feature>
<evidence type="ECO:0000256" key="2">
    <source>
        <dbReference type="SAM" id="Phobius"/>
    </source>
</evidence>
<keyword evidence="2" id="KW-0812">Transmembrane</keyword>
<feature type="domain" description="CSC1/OSCA1-like cytosolic" evidence="3">
    <location>
        <begin position="188"/>
        <end position="347"/>
    </location>
</feature>
<feature type="compositionally biased region" description="Acidic residues" evidence="1">
    <location>
        <begin position="841"/>
        <end position="856"/>
    </location>
</feature>
<feature type="transmembrane region" description="Helical" evidence="2">
    <location>
        <begin position="606"/>
        <end position="627"/>
    </location>
</feature>
<comment type="caution">
    <text evidence="4">The sequence shown here is derived from an EMBL/GenBank/DDBJ whole genome shotgun (WGS) entry which is preliminary data.</text>
</comment>
<dbReference type="Proteomes" id="UP000187209">
    <property type="component" value="Unassembled WGS sequence"/>
</dbReference>
<keyword evidence="2" id="KW-1133">Transmembrane helix</keyword>
<dbReference type="SUPFAM" id="SSF54928">
    <property type="entry name" value="RNA-binding domain, RBD"/>
    <property type="match status" value="1"/>
</dbReference>
<feature type="transmembrane region" description="Helical" evidence="2">
    <location>
        <begin position="639"/>
        <end position="663"/>
    </location>
</feature>
<organism evidence="4 5">
    <name type="scientific">Stentor coeruleus</name>
    <dbReference type="NCBI Taxonomy" id="5963"/>
    <lineage>
        <taxon>Eukaryota</taxon>
        <taxon>Sar</taxon>
        <taxon>Alveolata</taxon>
        <taxon>Ciliophora</taxon>
        <taxon>Postciliodesmatophora</taxon>
        <taxon>Heterotrichea</taxon>
        <taxon>Heterotrichida</taxon>
        <taxon>Stentoridae</taxon>
        <taxon>Stentor</taxon>
    </lineage>
</organism>
<feature type="transmembrane region" description="Helical" evidence="2">
    <location>
        <begin position="696"/>
        <end position="716"/>
    </location>
</feature>
<keyword evidence="5" id="KW-1185">Reference proteome</keyword>
<proteinExistence type="predicted"/>
<evidence type="ECO:0000259" key="3">
    <source>
        <dbReference type="Pfam" id="PF14703"/>
    </source>
</evidence>
<evidence type="ECO:0000313" key="5">
    <source>
        <dbReference type="Proteomes" id="UP000187209"/>
    </source>
</evidence>
<dbReference type="InterPro" id="IPR035979">
    <property type="entry name" value="RBD_domain_sf"/>
</dbReference>
<feature type="transmembrane region" description="Helical" evidence="2">
    <location>
        <begin position="446"/>
        <end position="465"/>
    </location>
</feature>
<feature type="region of interest" description="Disordered" evidence="1">
    <location>
        <begin position="797"/>
        <end position="824"/>
    </location>
</feature>
<sequence>MLGIIEALGFHAGGELRASQFNRVSHREYIRRVLTEIKIPACKEAAIIYRDENSLRKCVNGEYYKYHICSTHTKEFSSYSLGLNLYFILIKQLLIIFTVIGLISLCPIILNFTGKHYDFRETQESIAKLSVGNSEDTDPEKIERSYTITWSTDLVMNSLFLIFILLCAAYAYKEIKIEQSKVHKISDYSIDVKGLPRIGTSKEEVKAHFQQFGDVIEVYLGRRYGDLLYIFTKKANLMEEIKIRETLLRFKKKRPELDKTLVNLYKKLEKLNKDIEAKDAIKHHDDLEVKRAYVTFNSKLDKQKCIEAYKKGYCKRFKKQNTDLAYNDEYKLTVFPATEPEDIIWENLEVSKSSRYTRFTISLILTGFFLFITIVLIIIVKKTENELPSEKTCLGINDKDMPNYSDKGSKETLCYCNKQTYEDIYNEKKDICSKYTELLEISYTRKIFTCFAIVVINYILDYLMYKLSEFERPKSRTGIKIKIFKKILMLMYLNTGVLTYLVNLTLPLTIFSLNDGYDDFTREWFTKVGGMLISLVAINIGSPHLFYLFFVYPYEILKRKCVKEENKSQYELNEIFLGPEFEISARIAQIFNVIFTSYTYSSGLPILNIFCLIFLVIIFFTDKFLLLRHYRKPPYYSEGLYLSALKTLPICIIIHSCISLWIYGNDELFKIEPFTSAKIFSAYNEEINKRVLKPSGMSSITIIFLSILTMIALEFLHKLCNCVLRNKESEINIDTKFDEIRDLIRKKGLDTYHIRNNPDYGMIINELDEAAFTQDANRETEDGKINEQYKNNKKCRMGFKEPQSDDEQVQDNNSQPLHLSSSQSKHSGLFSRFIMYYQDEGDEENQDCCSEEDIVGETESHQIFEKE</sequence>
<keyword evidence="2" id="KW-0472">Membrane</keyword>
<feature type="region of interest" description="Disordered" evidence="1">
    <location>
        <begin position="841"/>
        <end position="867"/>
    </location>
</feature>
<accession>A0A1R2BDZ1</accession>
<dbReference type="InterPro" id="IPR045122">
    <property type="entry name" value="Csc1-like"/>
</dbReference>
<feature type="transmembrane region" description="Helical" evidence="2">
    <location>
        <begin position="83"/>
        <end position="110"/>
    </location>
</feature>
<dbReference type="OrthoDB" id="293862at2759"/>
<reference evidence="4 5" key="1">
    <citation type="submission" date="2016-11" db="EMBL/GenBank/DDBJ databases">
        <title>The macronuclear genome of Stentor coeruleus: a giant cell with tiny introns.</title>
        <authorList>
            <person name="Slabodnick M."/>
            <person name="Ruby J.G."/>
            <person name="Reiff S.B."/>
            <person name="Swart E.C."/>
            <person name="Gosai S."/>
            <person name="Prabakaran S."/>
            <person name="Witkowska E."/>
            <person name="Larue G.E."/>
            <person name="Fisher S."/>
            <person name="Freeman R.M."/>
            <person name="Gunawardena J."/>
            <person name="Chu W."/>
            <person name="Stover N.A."/>
            <person name="Gregory B.D."/>
            <person name="Nowacki M."/>
            <person name="Derisi J."/>
            <person name="Roy S.W."/>
            <person name="Marshall W.F."/>
            <person name="Sood P."/>
        </authorList>
    </citation>
    <scope>NUCLEOTIDE SEQUENCE [LARGE SCALE GENOMIC DNA]</scope>
    <source>
        <strain evidence="4">WM001</strain>
    </source>
</reference>
<protein>
    <recommendedName>
        <fullName evidence="3">CSC1/OSCA1-like cytosolic domain-containing protein</fullName>
    </recommendedName>
</protein>
<dbReference type="EMBL" id="MPUH01000718">
    <property type="protein sequence ID" value="OMJ74974.1"/>
    <property type="molecule type" value="Genomic_DNA"/>
</dbReference>
<dbReference type="Pfam" id="PF14703">
    <property type="entry name" value="PHM7_cyt"/>
    <property type="match status" value="1"/>
</dbReference>
<dbReference type="InterPro" id="IPR027815">
    <property type="entry name" value="CSC1/OSCA1-like_cyt"/>
</dbReference>
<evidence type="ECO:0000313" key="4">
    <source>
        <dbReference type="EMBL" id="OMJ74974.1"/>
    </source>
</evidence>
<dbReference type="PANTHER" id="PTHR13018">
    <property type="entry name" value="PROBABLE MEMBRANE PROTEIN DUF221-RELATED"/>
    <property type="match status" value="1"/>
</dbReference>
<name>A0A1R2BDZ1_9CILI</name>
<evidence type="ECO:0000256" key="1">
    <source>
        <dbReference type="SAM" id="MobiDB-lite"/>
    </source>
</evidence>
<dbReference type="GO" id="GO:0005227">
    <property type="term" value="F:calcium-activated cation channel activity"/>
    <property type="evidence" value="ECO:0007669"/>
    <property type="project" value="InterPro"/>
</dbReference>
<feature type="compositionally biased region" description="Basic and acidic residues" evidence="1">
    <location>
        <begin position="858"/>
        <end position="867"/>
    </location>
</feature>
<dbReference type="AlphaFoldDB" id="A0A1R2BDZ1"/>